<protein>
    <submittedName>
        <fullName evidence="1">Uncharacterized protein</fullName>
    </submittedName>
</protein>
<accession>A0ACC1HC98</accession>
<gene>
    <name evidence="1" type="ORF">EV182_003981</name>
</gene>
<keyword evidence="2" id="KW-1185">Reference proteome</keyword>
<evidence type="ECO:0000313" key="2">
    <source>
        <dbReference type="Proteomes" id="UP001145114"/>
    </source>
</evidence>
<proteinExistence type="predicted"/>
<name>A0ACC1HC98_9FUNG</name>
<reference evidence="1" key="1">
    <citation type="submission" date="2022-06" db="EMBL/GenBank/DDBJ databases">
        <title>Phylogenomic reconstructions and comparative analyses of Kickxellomycotina fungi.</title>
        <authorList>
            <person name="Reynolds N.K."/>
            <person name="Stajich J.E."/>
            <person name="Barry K."/>
            <person name="Grigoriev I.V."/>
            <person name="Crous P."/>
            <person name="Smith M.E."/>
        </authorList>
    </citation>
    <scope>NUCLEOTIDE SEQUENCE</scope>
    <source>
        <strain evidence="1">RSA 2271</strain>
    </source>
</reference>
<sequence length="390" mass="42523">MASKVTIKYKGHSIDLPVDNQTLLKRLVEQVCAAYGLGPAYKYVLRHKNVEFPQSQYGVRGLPRGEALTLAPANVPEGPLNVTLGVGLPEGGRVIKQFPPDTTLWDLLVAIEGESDGKINLTHCYKSDPTSSRVFGLKKKSQQPAAYLNPIVIISNYEYGVNESLKDITLESIGVYFGRVAIRVVHRQLAASDPPSSESAPQAAPQEGPGPANTTSSEAAVAPAASAEAAEAEASSQGDTKPAVKGDRDGEQSNNNDNSDSDGPLDRGIRVFDAPRHTGDLSLSNRFELPESFYELTSSELRFILSQQTAKAKAEAGFKLQADREREEQKKIQKRLQRFPKTCIRLRFVDGVQIQATFMTTEKDISPPKRSLDDAKGATFFDKMLYPACV</sequence>
<dbReference type="EMBL" id="JAMZIH010006275">
    <property type="protein sequence ID" value="KAJ1674092.1"/>
    <property type="molecule type" value="Genomic_DNA"/>
</dbReference>
<organism evidence="1 2">
    <name type="scientific">Spiromyces aspiralis</name>
    <dbReference type="NCBI Taxonomy" id="68401"/>
    <lineage>
        <taxon>Eukaryota</taxon>
        <taxon>Fungi</taxon>
        <taxon>Fungi incertae sedis</taxon>
        <taxon>Zoopagomycota</taxon>
        <taxon>Kickxellomycotina</taxon>
        <taxon>Kickxellomycetes</taxon>
        <taxon>Kickxellales</taxon>
        <taxon>Kickxellaceae</taxon>
        <taxon>Spiromyces</taxon>
    </lineage>
</organism>
<dbReference type="Proteomes" id="UP001145114">
    <property type="component" value="Unassembled WGS sequence"/>
</dbReference>
<evidence type="ECO:0000313" key="1">
    <source>
        <dbReference type="EMBL" id="KAJ1674092.1"/>
    </source>
</evidence>
<comment type="caution">
    <text evidence="1">The sequence shown here is derived from an EMBL/GenBank/DDBJ whole genome shotgun (WGS) entry which is preliminary data.</text>
</comment>
<feature type="non-terminal residue" evidence="1">
    <location>
        <position position="390"/>
    </location>
</feature>